<accession>A0AA86JXZ4</accession>
<gene>
    <name evidence="3" type="ORF">DNFV4_00005</name>
</gene>
<keyword evidence="2" id="KW-0812">Transmembrane</keyword>
<dbReference type="KEGG" id="nti:DNFV4_00005"/>
<dbReference type="EMBL" id="OX365700">
    <property type="protein sequence ID" value="CAI4029587.1"/>
    <property type="molecule type" value="Genomic_DNA"/>
</dbReference>
<name>A0AA86JXZ4_9BACT</name>
<evidence type="ECO:0000313" key="3">
    <source>
        <dbReference type="EMBL" id="CAI4029587.1"/>
    </source>
</evidence>
<dbReference type="Proteomes" id="UP001179121">
    <property type="component" value="Chromosome"/>
</dbReference>
<feature type="transmembrane region" description="Helical" evidence="2">
    <location>
        <begin position="26"/>
        <end position="47"/>
    </location>
</feature>
<organism evidence="3 4">
    <name type="scientific">Nitrospira tepida</name>
    <dbReference type="NCBI Taxonomy" id="2973512"/>
    <lineage>
        <taxon>Bacteria</taxon>
        <taxon>Pseudomonadati</taxon>
        <taxon>Nitrospirota</taxon>
        <taxon>Nitrospiria</taxon>
        <taxon>Nitrospirales</taxon>
        <taxon>Nitrospiraceae</taxon>
        <taxon>Nitrospira</taxon>
    </lineage>
</organism>
<sequence length="216" mass="23980">MNQPAPRRNASSSTWPFGWWSRLDTVVKLGLSVFVGSFLLIWGGMYLSRPDRSIPPYSIGSQEGTAVAVHVPPWTSDPEIETLIRRFRKVAHETRNFGAMKIQPTTPNDPEGRYQTITLYIFPHDAWAEPQMLHRYLAAADSAEPAERDFRKSFENAVRGYYSLQGDQEEGRIGPLLKDGGSAATAAYSRELFKGSVTDPLPASAEPSRAPSLSPL</sequence>
<keyword evidence="2" id="KW-0472">Membrane</keyword>
<dbReference type="AlphaFoldDB" id="A0AA86JXZ4"/>
<reference evidence="3" key="1">
    <citation type="submission" date="2022-10" db="EMBL/GenBank/DDBJ databases">
        <authorList>
            <person name="Koch H."/>
        </authorList>
    </citation>
    <scope>NUCLEOTIDE SEQUENCE</scope>
    <source>
        <strain evidence="3">DNF</strain>
    </source>
</reference>
<evidence type="ECO:0000256" key="2">
    <source>
        <dbReference type="SAM" id="Phobius"/>
    </source>
</evidence>
<keyword evidence="2" id="KW-1133">Transmembrane helix</keyword>
<feature type="region of interest" description="Disordered" evidence="1">
    <location>
        <begin position="197"/>
        <end position="216"/>
    </location>
</feature>
<evidence type="ECO:0000256" key="1">
    <source>
        <dbReference type="SAM" id="MobiDB-lite"/>
    </source>
</evidence>
<proteinExistence type="predicted"/>
<keyword evidence="4" id="KW-1185">Reference proteome</keyword>
<evidence type="ECO:0000313" key="4">
    <source>
        <dbReference type="Proteomes" id="UP001179121"/>
    </source>
</evidence>
<protein>
    <submittedName>
        <fullName evidence="3">Uncharacterized protein</fullName>
    </submittedName>
</protein>
<dbReference type="RefSeq" id="WP_289266628.1">
    <property type="nucleotide sequence ID" value="NZ_OX365700.1"/>
</dbReference>